<evidence type="ECO:0000313" key="6">
    <source>
        <dbReference type="EMBL" id="EQB09721.1"/>
    </source>
</evidence>
<dbReference type="PANTHER" id="PTHR35372">
    <property type="entry name" value="ATP BINDING PROTEIN-RELATED"/>
    <property type="match status" value="1"/>
</dbReference>
<dbReference type="EMBL" id="ATHL01000127">
    <property type="protein sequence ID" value="EQB09721.1"/>
    <property type="molecule type" value="Genomic_DNA"/>
</dbReference>
<proteinExistence type="predicted"/>
<sequence length="573" mass="63869">MALTDLGNAERWLVRFGGDFRFCPELGWFWWDTRRWKLLSEEKDTVPAELMESMAITVRAIRNEAALVAASGYPAPYLTEKEMRELESWADAHGTTSREFYLRDDESGERAEWLEGLEPMDVVMGKTLWSHKVAAWAKSSEAGAMPTRMLRWIKGFRSVVVRPEAFDQDKMAINVLNGTLRLVRGPEKRSNAEVAAGKSEWRTGGWKLKKFPHNRDDLITKLAPVKYQPSAQCPAYDAFVLRVQPDEAMRRFLHQWGGYSMTGDTTEHKLAFFYGAGRNGKGTWVEAVAFMAGDIAGSIGIESLLDSGGQRRGDQATPDLAELPGVRLLRVSEPQKGMKFNDGLIKQLTGGDPVKARHLNKGFFEFFPDFKLTISGNTRPIVKDVSHGMWARMQLVPWDTIIPEDEIDRSLPDKLKAEASGILNRLLDGLLDWRENGLIIPEQVKMATQAYRDASDELGRFLSQICEISKDTANVRAASGELHKLYKAWSDVGGGSGWGPKGFKAAMEDKGFKTIVSNGVKWLGVQVRAGVTLEGVERGEWPGSDDALAFAGDNQGGDLDENDVPPEWRDDGP</sequence>
<dbReference type="AlphaFoldDB" id="T0H0C1"/>
<evidence type="ECO:0000256" key="2">
    <source>
        <dbReference type="ARBA" id="ARBA00022801"/>
    </source>
</evidence>
<evidence type="ECO:0000256" key="3">
    <source>
        <dbReference type="ARBA" id="ARBA00022840"/>
    </source>
</evidence>
<dbReference type="SMART" id="SM00885">
    <property type="entry name" value="D5_N"/>
    <property type="match status" value="1"/>
</dbReference>
<dbReference type="InterPro" id="IPR051620">
    <property type="entry name" value="ORF904-like_C"/>
</dbReference>
<organism evidence="6 7">
    <name type="scientific">Novosphingobium lindaniclasticum LE124</name>
    <dbReference type="NCBI Taxonomy" id="1096930"/>
    <lineage>
        <taxon>Bacteria</taxon>
        <taxon>Pseudomonadati</taxon>
        <taxon>Pseudomonadota</taxon>
        <taxon>Alphaproteobacteria</taxon>
        <taxon>Sphingomonadales</taxon>
        <taxon>Sphingomonadaceae</taxon>
        <taxon>Novosphingobium</taxon>
    </lineage>
</organism>
<dbReference type="GO" id="GO:0005524">
    <property type="term" value="F:ATP binding"/>
    <property type="evidence" value="ECO:0007669"/>
    <property type="project" value="UniProtKB-KW"/>
</dbReference>
<dbReference type="InterPro" id="IPR027417">
    <property type="entry name" value="P-loop_NTPase"/>
</dbReference>
<comment type="caution">
    <text evidence="6">The sequence shown here is derived from an EMBL/GenBank/DDBJ whole genome shotgun (WGS) entry which is preliminary data.</text>
</comment>
<dbReference type="Gene3D" id="3.40.50.300">
    <property type="entry name" value="P-loop containing nucleotide triphosphate hydrolases"/>
    <property type="match status" value="1"/>
</dbReference>
<gene>
    <name evidence="6" type="ORF">L284_19165</name>
</gene>
<keyword evidence="3" id="KW-0067">ATP-binding</keyword>
<dbReference type="Proteomes" id="UP000015527">
    <property type="component" value="Unassembled WGS sequence"/>
</dbReference>
<dbReference type="SUPFAM" id="SSF52540">
    <property type="entry name" value="P-loop containing nucleoside triphosphate hydrolases"/>
    <property type="match status" value="1"/>
</dbReference>
<keyword evidence="1" id="KW-0547">Nucleotide-binding</keyword>
<dbReference type="GO" id="GO:0016787">
    <property type="term" value="F:hydrolase activity"/>
    <property type="evidence" value="ECO:0007669"/>
    <property type="project" value="UniProtKB-KW"/>
</dbReference>
<dbReference type="InterPro" id="IPR014015">
    <property type="entry name" value="Helicase_SF3_DNA-vir"/>
</dbReference>
<dbReference type="InterPro" id="IPR006500">
    <property type="entry name" value="Helicase_put_C_phage/plasmid"/>
</dbReference>
<evidence type="ECO:0000313" key="7">
    <source>
        <dbReference type="Proteomes" id="UP000015527"/>
    </source>
</evidence>
<dbReference type="eggNOG" id="COG3378">
    <property type="taxonomic scope" value="Bacteria"/>
</dbReference>
<keyword evidence="7" id="KW-1185">Reference proteome</keyword>
<dbReference type="Pfam" id="PF08706">
    <property type="entry name" value="D5_N"/>
    <property type="match status" value="1"/>
</dbReference>
<dbReference type="PANTHER" id="PTHR35372:SF2">
    <property type="entry name" value="SF3 HELICASE DOMAIN-CONTAINING PROTEIN"/>
    <property type="match status" value="1"/>
</dbReference>
<dbReference type="InterPro" id="IPR014818">
    <property type="entry name" value="Phage/plasmid_primase_P4_C"/>
</dbReference>
<feature type="domain" description="SF3 helicase" evidence="5">
    <location>
        <begin position="248"/>
        <end position="411"/>
    </location>
</feature>
<name>T0H0C1_9SPHN</name>
<dbReference type="PROSITE" id="PS51206">
    <property type="entry name" value="SF3_HELICASE_1"/>
    <property type="match status" value="1"/>
</dbReference>
<dbReference type="PATRIC" id="fig|1096930.3.peg.3778"/>
<accession>T0H0C1</accession>
<evidence type="ECO:0000259" key="5">
    <source>
        <dbReference type="PROSITE" id="PS51206"/>
    </source>
</evidence>
<evidence type="ECO:0000256" key="1">
    <source>
        <dbReference type="ARBA" id="ARBA00022741"/>
    </source>
</evidence>
<feature type="region of interest" description="Disordered" evidence="4">
    <location>
        <begin position="538"/>
        <end position="573"/>
    </location>
</feature>
<dbReference type="NCBIfam" id="TIGR01613">
    <property type="entry name" value="primase_Cterm"/>
    <property type="match status" value="1"/>
</dbReference>
<reference evidence="6 7" key="1">
    <citation type="journal article" date="2013" name="Genome Announc.">
        <title>Genome Sequence of Novosphingobium lindaniclasticum LE124T, Isolated from a Hexachlorocyclohexane Dumpsite.</title>
        <authorList>
            <person name="Saxena A."/>
            <person name="Nayyar N."/>
            <person name="Sangwan N."/>
            <person name="Kumari R."/>
            <person name="Khurana J.P."/>
            <person name="Lal R."/>
        </authorList>
    </citation>
    <scope>NUCLEOTIDE SEQUENCE [LARGE SCALE GENOMIC DNA]</scope>
    <source>
        <strain evidence="6 7">LE124</strain>
    </source>
</reference>
<keyword evidence="2" id="KW-0378">Hydrolase</keyword>
<protein>
    <recommendedName>
        <fullName evidence="5">SF3 helicase domain-containing protein</fullName>
    </recommendedName>
</protein>
<evidence type="ECO:0000256" key="4">
    <source>
        <dbReference type="SAM" id="MobiDB-lite"/>
    </source>
</evidence>